<feature type="signal peptide" evidence="2">
    <location>
        <begin position="1"/>
        <end position="20"/>
    </location>
</feature>
<gene>
    <name evidence="3" type="ORF">BDY21DRAFT_268366</name>
</gene>
<evidence type="ECO:0000256" key="1">
    <source>
        <dbReference type="SAM" id="MobiDB-lite"/>
    </source>
</evidence>
<feature type="compositionally biased region" description="Acidic residues" evidence="1">
    <location>
        <begin position="218"/>
        <end position="238"/>
    </location>
</feature>
<evidence type="ECO:0000313" key="4">
    <source>
        <dbReference type="Proteomes" id="UP000799766"/>
    </source>
</evidence>
<feature type="compositionally biased region" description="Low complexity" evidence="1">
    <location>
        <begin position="172"/>
        <end position="183"/>
    </location>
</feature>
<feature type="chain" id="PRO_5025611236" description="Extracellular membrane protein CFEM domain-containing protein" evidence="2">
    <location>
        <begin position="21"/>
        <end position="272"/>
    </location>
</feature>
<proteinExistence type="predicted"/>
<feature type="region of interest" description="Disordered" evidence="1">
    <location>
        <begin position="114"/>
        <end position="254"/>
    </location>
</feature>
<sequence length="272" mass="27796">TRLYVAVALLFFYAADLARAVSLSNFTPRMSGLTAECNAVYTIEIPRCQESDFTDGACSANCVNSLLQLTAAIQDACDAEDVEADSIIGVFLSGAGVPSICGNVVITTVTAGRPTSTRGESVAPTTMRVSSATTQTGGLLYDTDTPTSRGSRQTSTDSGDEAESTPPTMVITMTMSGSSTATAQPSTQVTPTDNTVPPLNTGLPTTLATAPSPTAEPTDGEDDGSDDDDDDDDDDGDDSSGGGSPFDFQGGASHSSFPASAICGFALLAYAF</sequence>
<evidence type="ECO:0008006" key="5">
    <source>
        <dbReference type="Google" id="ProtNLM"/>
    </source>
</evidence>
<dbReference type="EMBL" id="MU001670">
    <property type="protein sequence ID" value="KAF2462198.1"/>
    <property type="molecule type" value="Genomic_DNA"/>
</dbReference>
<dbReference type="Proteomes" id="UP000799766">
    <property type="component" value="Unassembled WGS sequence"/>
</dbReference>
<evidence type="ECO:0000256" key="2">
    <source>
        <dbReference type="SAM" id="SignalP"/>
    </source>
</evidence>
<name>A0A6A6PDZ5_9PEZI</name>
<feature type="compositionally biased region" description="Polar residues" evidence="1">
    <location>
        <begin position="144"/>
        <end position="157"/>
    </location>
</feature>
<dbReference type="AlphaFoldDB" id="A0A6A6PDZ5"/>
<organism evidence="3 4">
    <name type="scientific">Lineolata rhizophorae</name>
    <dbReference type="NCBI Taxonomy" id="578093"/>
    <lineage>
        <taxon>Eukaryota</taxon>
        <taxon>Fungi</taxon>
        <taxon>Dikarya</taxon>
        <taxon>Ascomycota</taxon>
        <taxon>Pezizomycotina</taxon>
        <taxon>Dothideomycetes</taxon>
        <taxon>Dothideomycetes incertae sedis</taxon>
        <taxon>Lineolatales</taxon>
        <taxon>Lineolataceae</taxon>
        <taxon>Lineolata</taxon>
    </lineage>
</organism>
<feature type="compositionally biased region" description="Low complexity" evidence="1">
    <location>
        <begin position="195"/>
        <end position="217"/>
    </location>
</feature>
<feature type="compositionally biased region" description="Polar residues" evidence="1">
    <location>
        <begin position="184"/>
        <end position="194"/>
    </location>
</feature>
<dbReference type="OrthoDB" id="5427833at2759"/>
<feature type="non-terminal residue" evidence="3">
    <location>
        <position position="272"/>
    </location>
</feature>
<evidence type="ECO:0000313" key="3">
    <source>
        <dbReference type="EMBL" id="KAF2462198.1"/>
    </source>
</evidence>
<keyword evidence="4" id="KW-1185">Reference proteome</keyword>
<reference evidence="3" key="1">
    <citation type="journal article" date="2020" name="Stud. Mycol.">
        <title>101 Dothideomycetes genomes: a test case for predicting lifestyles and emergence of pathogens.</title>
        <authorList>
            <person name="Haridas S."/>
            <person name="Albert R."/>
            <person name="Binder M."/>
            <person name="Bloem J."/>
            <person name="Labutti K."/>
            <person name="Salamov A."/>
            <person name="Andreopoulos B."/>
            <person name="Baker S."/>
            <person name="Barry K."/>
            <person name="Bills G."/>
            <person name="Bluhm B."/>
            <person name="Cannon C."/>
            <person name="Castanera R."/>
            <person name="Culley D."/>
            <person name="Daum C."/>
            <person name="Ezra D."/>
            <person name="Gonzalez J."/>
            <person name="Henrissat B."/>
            <person name="Kuo A."/>
            <person name="Liang C."/>
            <person name="Lipzen A."/>
            <person name="Lutzoni F."/>
            <person name="Magnuson J."/>
            <person name="Mondo S."/>
            <person name="Nolan M."/>
            <person name="Ohm R."/>
            <person name="Pangilinan J."/>
            <person name="Park H.-J."/>
            <person name="Ramirez L."/>
            <person name="Alfaro M."/>
            <person name="Sun H."/>
            <person name="Tritt A."/>
            <person name="Yoshinaga Y."/>
            <person name="Zwiers L.-H."/>
            <person name="Turgeon B."/>
            <person name="Goodwin S."/>
            <person name="Spatafora J."/>
            <person name="Crous P."/>
            <person name="Grigoriev I."/>
        </authorList>
    </citation>
    <scope>NUCLEOTIDE SEQUENCE</scope>
    <source>
        <strain evidence="3">ATCC 16933</strain>
    </source>
</reference>
<protein>
    <recommendedName>
        <fullName evidence="5">Extracellular membrane protein CFEM domain-containing protein</fullName>
    </recommendedName>
</protein>
<accession>A0A6A6PDZ5</accession>
<keyword evidence="2" id="KW-0732">Signal</keyword>
<feature type="non-terminal residue" evidence="3">
    <location>
        <position position="1"/>
    </location>
</feature>
<feature type="compositionally biased region" description="Polar residues" evidence="1">
    <location>
        <begin position="114"/>
        <end position="137"/>
    </location>
</feature>